<feature type="region of interest" description="Disordered" evidence="1">
    <location>
        <begin position="72"/>
        <end position="167"/>
    </location>
</feature>
<comment type="caution">
    <text evidence="2">The sequence shown here is derived from an EMBL/GenBank/DDBJ whole genome shotgun (WGS) entry which is preliminary data.</text>
</comment>
<accession>A0AA36JQE0</accession>
<organism evidence="2 3">
    <name type="scientific">Effrenium voratum</name>
    <dbReference type="NCBI Taxonomy" id="2562239"/>
    <lineage>
        <taxon>Eukaryota</taxon>
        <taxon>Sar</taxon>
        <taxon>Alveolata</taxon>
        <taxon>Dinophyceae</taxon>
        <taxon>Suessiales</taxon>
        <taxon>Symbiodiniaceae</taxon>
        <taxon>Effrenium</taxon>
    </lineage>
</organism>
<feature type="compositionally biased region" description="Basic and acidic residues" evidence="1">
    <location>
        <begin position="140"/>
        <end position="167"/>
    </location>
</feature>
<feature type="region of interest" description="Disordered" evidence="1">
    <location>
        <begin position="359"/>
        <end position="393"/>
    </location>
</feature>
<feature type="region of interest" description="Disordered" evidence="1">
    <location>
        <begin position="748"/>
        <end position="770"/>
    </location>
</feature>
<feature type="compositionally biased region" description="Basic and acidic residues" evidence="1">
    <location>
        <begin position="200"/>
        <end position="211"/>
    </location>
</feature>
<dbReference type="Proteomes" id="UP001178507">
    <property type="component" value="Unassembled WGS sequence"/>
</dbReference>
<sequence length="927" mass="102172">MATGHSSEGVCQCDLCLTLSRVRDLCRGSSSYFFWSRALERVRLLQGEILDLRDRDHWEHLQRELELLREDRGTWQSPRPPTQGSVGVKEEPAASEEEEERPREARHQTPTSPVSSSKEDKARRHRSTSSEGHIRRLIAKSKEATEERAEGEERREEASHSREKEEIKRDLSRWAEDEELLRLKQLRRGEPEPLPGCRRPAGEEEREDPAVLRRPAGREVAPVEERFERGESVNVVELPRHLIRPGQSLIVVEGNYWEAPVTLCGTVERVEEDGAGVVVEVRLLGTENEDLLKWSTGNPASRCKLHMCGDGCVAGLCEDGLVHVKKVRLRLPGAGEAWLDNLVGHVPIQVDDMAALRREGQRAGQGGFEGWKKEQEGKGKGDRRYGEEEGEKRELSAVFGNTGMDPDVKVRRQVVRKVKKSLRLLQRQMDTSDRDSSGEESTEEEDAGVFEEAQRIRRVGVRGPGVLAAASINEMKKSLVAASGQLWGQNRDLAPVGVHYFRTVLQLKLHGAMAREAFTLAYGADLAQGRVAEAIDLLLQRLKSLEQVSQGMPWQTAQKMELCPLETAQTAVALIRAAEDGSLDKALRETLGGSKDTELEDLREQARSTLLQGAKDGSLQAALKSTREDGKVEELRIQARDALLRASMSGALEKALGQGKTPKAAKATPAFQMEKPAFKFTPSVGSWLQRKPPQVEKPWYYTAVPVQAEDVKVVKDLQAVIAEKDHEIEALKAKIAAGGLNLGSAPALPPPAAKAQAEASAPMKSAPAPAKNKETSLANFRQYYVDQVLCTSALSSLEKLYSKFPAQPKPKPAPKPAASPVASAPRFALKPSVGTWLAPAPKKPSAAAAPPAASASAASATPFILKPSVGTWYMIKPFEERPKSVDILERTHSKLLTMDKEELITGFEKAIKKRDQEINNLKSTLKA</sequence>
<proteinExistence type="predicted"/>
<gene>
    <name evidence="2" type="ORF">EVOR1521_LOCUS30398</name>
</gene>
<feature type="region of interest" description="Disordered" evidence="1">
    <location>
        <begin position="186"/>
        <end position="215"/>
    </location>
</feature>
<evidence type="ECO:0000256" key="1">
    <source>
        <dbReference type="SAM" id="MobiDB-lite"/>
    </source>
</evidence>
<feature type="region of interest" description="Disordered" evidence="1">
    <location>
        <begin position="426"/>
        <end position="449"/>
    </location>
</feature>
<reference evidence="2" key="1">
    <citation type="submission" date="2023-08" db="EMBL/GenBank/DDBJ databases">
        <authorList>
            <person name="Chen Y."/>
            <person name="Shah S."/>
            <person name="Dougan E. K."/>
            <person name="Thang M."/>
            <person name="Chan C."/>
        </authorList>
    </citation>
    <scope>NUCLEOTIDE SEQUENCE</scope>
</reference>
<dbReference type="AlphaFoldDB" id="A0AA36JQE0"/>
<keyword evidence="3" id="KW-1185">Reference proteome</keyword>
<evidence type="ECO:0000313" key="3">
    <source>
        <dbReference type="Proteomes" id="UP001178507"/>
    </source>
</evidence>
<feature type="compositionally biased region" description="Low complexity" evidence="1">
    <location>
        <begin position="753"/>
        <end position="770"/>
    </location>
</feature>
<feature type="compositionally biased region" description="Acidic residues" evidence="1">
    <location>
        <begin position="438"/>
        <end position="449"/>
    </location>
</feature>
<evidence type="ECO:0000313" key="2">
    <source>
        <dbReference type="EMBL" id="CAJ1409239.1"/>
    </source>
</evidence>
<feature type="compositionally biased region" description="Polar residues" evidence="1">
    <location>
        <begin position="74"/>
        <end position="85"/>
    </location>
</feature>
<name>A0AA36JQE0_9DINO</name>
<protein>
    <submittedName>
        <fullName evidence="2">Uncharacterized protein</fullName>
    </submittedName>
</protein>
<feature type="compositionally biased region" description="Basic and acidic residues" evidence="1">
    <location>
        <begin position="370"/>
        <end position="393"/>
    </location>
</feature>
<dbReference type="EMBL" id="CAUJNA010003759">
    <property type="protein sequence ID" value="CAJ1409239.1"/>
    <property type="molecule type" value="Genomic_DNA"/>
</dbReference>